<organism evidence="7 8">
    <name type="scientific">Croceicoccus mobilis</name>
    <dbReference type="NCBI Taxonomy" id="1703339"/>
    <lineage>
        <taxon>Bacteria</taxon>
        <taxon>Pseudomonadati</taxon>
        <taxon>Pseudomonadota</taxon>
        <taxon>Alphaproteobacteria</taxon>
        <taxon>Sphingomonadales</taxon>
        <taxon>Erythrobacteraceae</taxon>
        <taxon>Croceicoccus</taxon>
    </lineage>
</organism>
<comment type="subcellular location">
    <subcellularLocation>
        <location evidence="6">Cell membrane</location>
        <topology evidence="6">Multi-pass membrane protein</topology>
    </subcellularLocation>
    <subcellularLocation>
        <location evidence="1">Membrane</location>
    </subcellularLocation>
</comment>
<accession>A0A916YVV1</accession>
<comment type="caution">
    <text evidence="6">Lacks conserved residue(s) required for the propagation of feature annotation.</text>
</comment>
<evidence type="ECO:0000313" key="7">
    <source>
        <dbReference type="EMBL" id="GGD63432.1"/>
    </source>
</evidence>
<dbReference type="AlphaFoldDB" id="A0A916YVV1"/>
<dbReference type="Proteomes" id="UP000612349">
    <property type="component" value="Unassembled WGS sequence"/>
</dbReference>
<dbReference type="PROSITE" id="PS50895">
    <property type="entry name" value="SURF1"/>
    <property type="match status" value="1"/>
</dbReference>
<dbReference type="EMBL" id="BMIP01000002">
    <property type="protein sequence ID" value="GGD63432.1"/>
    <property type="molecule type" value="Genomic_DNA"/>
</dbReference>
<evidence type="ECO:0000256" key="4">
    <source>
        <dbReference type="ARBA" id="ARBA00022989"/>
    </source>
</evidence>
<dbReference type="PANTHER" id="PTHR23427:SF2">
    <property type="entry name" value="SURFEIT LOCUS PROTEIN 1"/>
    <property type="match status" value="1"/>
</dbReference>
<evidence type="ECO:0000256" key="6">
    <source>
        <dbReference type="RuleBase" id="RU363076"/>
    </source>
</evidence>
<feature type="transmembrane region" description="Helical" evidence="6">
    <location>
        <begin position="203"/>
        <end position="224"/>
    </location>
</feature>
<evidence type="ECO:0000256" key="2">
    <source>
        <dbReference type="ARBA" id="ARBA00007165"/>
    </source>
</evidence>
<evidence type="ECO:0000313" key="8">
    <source>
        <dbReference type="Proteomes" id="UP000612349"/>
    </source>
</evidence>
<dbReference type="InterPro" id="IPR002994">
    <property type="entry name" value="Surf1/Shy1"/>
</dbReference>
<sequence>MLTIVLLLACAGFVALGVWQVQRLHWKHDLIARVDARVAASPVALPSDRVLAADDFEYLRVRAAGRFEPEAAALVRAATGLGTGYWTMVPMRAEDGRQIWINRGFVPAGTTVGEASAAVPTGLVMVTGLLRKPEPGGSLLQSNRPADDRWYSRDVAALAQDRGIGAVVPAFIDAQAEAGGANSGEGAQPVPGLTVINFPDNHLSYALTWFALAVLSLVAIWLLWRVSPNR</sequence>
<dbReference type="PANTHER" id="PTHR23427">
    <property type="entry name" value="SURFEIT LOCUS PROTEIN"/>
    <property type="match status" value="1"/>
</dbReference>
<evidence type="ECO:0000256" key="5">
    <source>
        <dbReference type="ARBA" id="ARBA00023136"/>
    </source>
</evidence>
<dbReference type="GO" id="GO:0005886">
    <property type="term" value="C:plasma membrane"/>
    <property type="evidence" value="ECO:0007669"/>
    <property type="project" value="UniProtKB-SubCell"/>
</dbReference>
<dbReference type="CDD" id="cd06662">
    <property type="entry name" value="SURF1"/>
    <property type="match status" value="1"/>
</dbReference>
<keyword evidence="4 6" id="KW-1133">Transmembrane helix</keyword>
<name>A0A916YVV1_9SPHN</name>
<comment type="similarity">
    <text evidence="2 6">Belongs to the SURF1 family.</text>
</comment>
<comment type="caution">
    <text evidence="7">The sequence shown here is derived from an EMBL/GenBank/DDBJ whole genome shotgun (WGS) entry which is preliminary data.</text>
</comment>
<reference evidence="7" key="2">
    <citation type="submission" date="2020-09" db="EMBL/GenBank/DDBJ databases">
        <authorList>
            <person name="Sun Q."/>
            <person name="Zhou Y."/>
        </authorList>
    </citation>
    <scope>NUCLEOTIDE SEQUENCE</scope>
    <source>
        <strain evidence="7">CGMCC 1.15360</strain>
    </source>
</reference>
<protein>
    <recommendedName>
        <fullName evidence="6">SURF1-like protein</fullName>
    </recommendedName>
</protein>
<keyword evidence="3 6" id="KW-0812">Transmembrane</keyword>
<evidence type="ECO:0000256" key="3">
    <source>
        <dbReference type="ARBA" id="ARBA00022692"/>
    </source>
</evidence>
<dbReference type="Pfam" id="PF02104">
    <property type="entry name" value="SURF1"/>
    <property type="match status" value="1"/>
</dbReference>
<keyword evidence="5 6" id="KW-0472">Membrane</keyword>
<keyword evidence="8" id="KW-1185">Reference proteome</keyword>
<keyword evidence="6" id="KW-1003">Cell membrane</keyword>
<gene>
    <name evidence="7" type="ORF">GCM10010990_11140</name>
</gene>
<proteinExistence type="inferred from homology"/>
<dbReference type="InterPro" id="IPR045214">
    <property type="entry name" value="Surf1/Surf4"/>
</dbReference>
<evidence type="ECO:0000256" key="1">
    <source>
        <dbReference type="ARBA" id="ARBA00004370"/>
    </source>
</evidence>
<reference evidence="7" key="1">
    <citation type="journal article" date="2014" name="Int. J. Syst. Evol. Microbiol.">
        <title>Complete genome sequence of Corynebacterium casei LMG S-19264T (=DSM 44701T), isolated from a smear-ripened cheese.</title>
        <authorList>
            <consortium name="US DOE Joint Genome Institute (JGI-PGF)"/>
            <person name="Walter F."/>
            <person name="Albersmeier A."/>
            <person name="Kalinowski J."/>
            <person name="Ruckert C."/>
        </authorList>
    </citation>
    <scope>NUCLEOTIDE SEQUENCE</scope>
    <source>
        <strain evidence="7">CGMCC 1.15360</strain>
    </source>
</reference>